<accession>A0A1R1LQ21</accession>
<evidence type="ECO:0000256" key="4">
    <source>
        <dbReference type="SAM" id="MobiDB-lite"/>
    </source>
</evidence>
<evidence type="ECO:0000313" key="6">
    <source>
        <dbReference type="Proteomes" id="UP000187085"/>
    </source>
</evidence>
<keyword evidence="6" id="KW-1185">Reference proteome</keyword>
<comment type="caution">
    <text evidence="2">Lacks conserved residue(s) required for the propagation of feature annotation.</text>
</comment>
<feature type="compositionally biased region" description="Basic and acidic residues" evidence="4">
    <location>
        <begin position="190"/>
        <end position="199"/>
    </location>
</feature>
<dbReference type="Gene3D" id="2.40.50.140">
    <property type="entry name" value="Nucleic acid-binding proteins"/>
    <property type="match status" value="1"/>
</dbReference>
<dbReference type="GO" id="GO:0006260">
    <property type="term" value="P:DNA replication"/>
    <property type="evidence" value="ECO:0007669"/>
    <property type="project" value="InterPro"/>
</dbReference>
<comment type="caution">
    <text evidence="5">The sequence shown here is derived from an EMBL/GenBank/DDBJ whole genome shotgun (WGS) entry which is preliminary data.</text>
</comment>
<dbReference type="NCBIfam" id="TIGR00621">
    <property type="entry name" value="ssb"/>
    <property type="match status" value="1"/>
</dbReference>
<dbReference type="SUPFAM" id="SSF50249">
    <property type="entry name" value="Nucleic acid-binding proteins"/>
    <property type="match status" value="1"/>
</dbReference>
<dbReference type="STRING" id="554083.BKD30_00220"/>
<organism evidence="5 6">
    <name type="scientific">Tersicoccus phoenicis</name>
    <dbReference type="NCBI Taxonomy" id="554083"/>
    <lineage>
        <taxon>Bacteria</taxon>
        <taxon>Bacillati</taxon>
        <taxon>Actinomycetota</taxon>
        <taxon>Actinomycetes</taxon>
        <taxon>Micrococcales</taxon>
        <taxon>Micrococcaceae</taxon>
        <taxon>Tersicoccus</taxon>
    </lineage>
</organism>
<gene>
    <name evidence="5" type="ORF">BKD30_00220</name>
</gene>
<dbReference type="Proteomes" id="UP000187085">
    <property type="component" value="Unassembled WGS sequence"/>
</dbReference>
<dbReference type="InterPro" id="IPR012340">
    <property type="entry name" value="NA-bd_OB-fold"/>
</dbReference>
<evidence type="ECO:0000256" key="1">
    <source>
        <dbReference type="ARBA" id="ARBA00023125"/>
    </source>
</evidence>
<evidence type="ECO:0000313" key="5">
    <source>
        <dbReference type="EMBL" id="OMH29659.1"/>
    </source>
</evidence>
<dbReference type="Pfam" id="PF00436">
    <property type="entry name" value="SSB"/>
    <property type="match status" value="1"/>
</dbReference>
<sequence>MSEMITVVGNIGSDVTGNTTARGEAITSFRLASTERWLDRQTGTWVDGATNWFSVVCFRHLARNAGCSLSKGQPVIVTGRLKVRPWERDGKSGINVQIEADSIGHNLRLGTTRFSNGAGATERPLTERPLTGVDTATGELLEDGHGTEPDEDDRAADTFRMASFGGEVRELGPSGSFSTDTGTGAGTGTEGRDHDREPEEQSVPF</sequence>
<dbReference type="CDD" id="cd04496">
    <property type="entry name" value="SSB_OBF"/>
    <property type="match status" value="1"/>
</dbReference>
<protein>
    <recommendedName>
        <fullName evidence="2 3">Single-stranded DNA-binding protein</fullName>
        <shortName evidence="2">SSB</shortName>
    </recommendedName>
</protein>
<comment type="subunit">
    <text evidence="2">Homotetramer.</text>
</comment>
<dbReference type="AlphaFoldDB" id="A0A1R1LQ21"/>
<dbReference type="RefSeq" id="WP_159440522.1">
    <property type="nucleotide sequence ID" value="NZ_MRDE01000003.1"/>
</dbReference>
<keyword evidence="1 2" id="KW-0238">DNA-binding</keyword>
<evidence type="ECO:0000256" key="2">
    <source>
        <dbReference type="HAMAP-Rule" id="MF_00984"/>
    </source>
</evidence>
<dbReference type="PANTHER" id="PTHR10302">
    <property type="entry name" value="SINGLE-STRANDED DNA-BINDING PROTEIN"/>
    <property type="match status" value="1"/>
</dbReference>
<dbReference type="GO" id="GO:0009295">
    <property type="term" value="C:nucleoid"/>
    <property type="evidence" value="ECO:0007669"/>
    <property type="project" value="TreeGrafter"/>
</dbReference>
<dbReference type="PROSITE" id="PS50935">
    <property type="entry name" value="SSB"/>
    <property type="match status" value="1"/>
</dbReference>
<feature type="compositionally biased region" description="Low complexity" evidence="4">
    <location>
        <begin position="172"/>
        <end position="182"/>
    </location>
</feature>
<proteinExistence type="inferred from homology"/>
<dbReference type="InterPro" id="IPR011344">
    <property type="entry name" value="ssDNA-bd"/>
</dbReference>
<reference evidence="5 6" key="1">
    <citation type="submission" date="2016-12" db="EMBL/GenBank/DDBJ databases">
        <title>Draft genome of Tersicoccus phoenicis 1P05MA.</title>
        <authorList>
            <person name="Nakajima Y."/>
            <person name="Yoshizawa S."/>
            <person name="Nakamura K."/>
            <person name="Ogura Y."/>
            <person name="Hayashi T."/>
            <person name="Kogure K."/>
        </authorList>
    </citation>
    <scope>NUCLEOTIDE SEQUENCE [LARGE SCALE GENOMIC DNA]</scope>
    <source>
        <strain evidence="5 6">1p05MA</strain>
    </source>
</reference>
<dbReference type="GO" id="GO:0003697">
    <property type="term" value="F:single-stranded DNA binding"/>
    <property type="evidence" value="ECO:0007669"/>
    <property type="project" value="UniProtKB-UniRule"/>
</dbReference>
<dbReference type="OrthoDB" id="4427276at2"/>
<feature type="region of interest" description="Disordered" evidence="4">
    <location>
        <begin position="114"/>
        <end position="205"/>
    </location>
</feature>
<name>A0A1R1LQ21_9MICC</name>
<dbReference type="PANTHER" id="PTHR10302:SF0">
    <property type="entry name" value="SINGLE-STRANDED DNA-BINDING PROTEIN, MITOCHONDRIAL"/>
    <property type="match status" value="1"/>
</dbReference>
<dbReference type="InterPro" id="IPR000424">
    <property type="entry name" value="Primosome_PriB/ssb"/>
</dbReference>
<dbReference type="EMBL" id="MRDE01000003">
    <property type="protein sequence ID" value="OMH29659.1"/>
    <property type="molecule type" value="Genomic_DNA"/>
</dbReference>
<evidence type="ECO:0000256" key="3">
    <source>
        <dbReference type="RuleBase" id="RU000524"/>
    </source>
</evidence>
<dbReference type="HAMAP" id="MF_00984">
    <property type="entry name" value="SSB"/>
    <property type="match status" value="1"/>
</dbReference>